<dbReference type="InterPro" id="IPR035093">
    <property type="entry name" value="RelE/ParE_toxin_dom_sf"/>
</dbReference>
<evidence type="ECO:0000313" key="2">
    <source>
        <dbReference type="EMBL" id="TDK41753.1"/>
    </source>
</evidence>
<dbReference type="Proteomes" id="UP000295438">
    <property type="component" value="Unassembled WGS sequence"/>
</dbReference>
<evidence type="ECO:0000256" key="1">
    <source>
        <dbReference type="SAM" id="Phobius"/>
    </source>
</evidence>
<dbReference type="Gene3D" id="3.30.2310.20">
    <property type="entry name" value="RelE-like"/>
    <property type="match status" value="1"/>
</dbReference>
<sequence>MKYQVLIKPEAQGDLEKIFFWYEEKVLGLGDKFIEDFENKLGLIIQAPFSYQIHYKNLRVAFLSIFPVSIHFVVEGYQIIVLGVFPTAGDPQSWL</sequence>
<dbReference type="AlphaFoldDB" id="A0A4R5URT6"/>
<comment type="caution">
    <text evidence="2">The sequence shown here is derived from an EMBL/GenBank/DDBJ whole genome shotgun (WGS) entry which is preliminary data.</text>
</comment>
<gene>
    <name evidence="2" type="ORF">E1898_17400</name>
</gene>
<accession>A0A4R5URT6</accession>
<keyword evidence="1" id="KW-0472">Membrane</keyword>
<keyword evidence="1" id="KW-0812">Transmembrane</keyword>
<name>A0A4R5URT6_9BACT</name>
<feature type="transmembrane region" description="Helical" evidence="1">
    <location>
        <begin position="60"/>
        <end position="85"/>
    </location>
</feature>
<keyword evidence="1" id="KW-1133">Transmembrane helix</keyword>
<reference evidence="2 3" key="1">
    <citation type="submission" date="2019-03" db="EMBL/GenBank/DDBJ databases">
        <title>Algoriphagus aquimaris sp. nov., isolated form marine sediment in Pohang, Korea.</title>
        <authorList>
            <person name="Kim J."/>
            <person name="Yoon S.-H."/>
            <person name="Lee S.-S."/>
        </authorList>
    </citation>
    <scope>NUCLEOTIDE SEQUENCE [LARGE SCALE GENOMIC DNA]</scope>
    <source>
        <strain evidence="2 3">F21</strain>
    </source>
</reference>
<protein>
    <submittedName>
        <fullName evidence="2">Type II toxin-antitoxin system RelE/ParE family toxin</fullName>
    </submittedName>
</protein>
<evidence type="ECO:0000313" key="3">
    <source>
        <dbReference type="Proteomes" id="UP000295438"/>
    </source>
</evidence>
<proteinExistence type="predicted"/>
<dbReference type="EMBL" id="SMUW01000037">
    <property type="protein sequence ID" value="TDK41753.1"/>
    <property type="molecule type" value="Genomic_DNA"/>
</dbReference>
<keyword evidence="3" id="KW-1185">Reference proteome</keyword>
<organism evidence="2 3">
    <name type="scientific">Algoriphagus formosus</name>
    <dbReference type="NCBI Taxonomy" id="2007308"/>
    <lineage>
        <taxon>Bacteria</taxon>
        <taxon>Pseudomonadati</taxon>
        <taxon>Bacteroidota</taxon>
        <taxon>Cytophagia</taxon>
        <taxon>Cytophagales</taxon>
        <taxon>Cyclobacteriaceae</taxon>
        <taxon>Algoriphagus</taxon>
    </lineage>
</organism>